<evidence type="ECO:0000313" key="3">
    <source>
        <dbReference type="Proteomes" id="UP001153678"/>
    </source>
</evidence>
<protein>
    <submittedName>
        <fullName evidence="2">18798_t:CDS:1</fullName>
    </submittedName>
</protein>
<comment type="caution">
    <text evidence="2">The sequence shown here is derived from an EMBL/GenBank/DDBJ whole genome shotgun (WGS) entry which is preliminary data.</text>
</comment>
<dbReference type="EMBL" id="CAMKVN010006331">
    <property type="protein sequence ID" value="CAI2190157.1"/>
    <property type="molecule type" value="Genomic_DNA"/>
</dbReference>
<keyword evidence="1" id="KW-0812">Transmembrane</keyword>
<gene>
    <name evidence="2" type="ORF">FWILDA_LOCUS14435</name>
</gene>
<keyword evidence="1" id="KW-0472">Membrane</keyword>
<dbReference type="OrthoDB" id="2339265at2759"/>
<dbReference type="AlphaFoldDB" id="A0A9W4WZ63"/>
<accession>A0A9W4WZ63</accession>
<dbReference type="Proteomes" id="UP001153678">
    <property type="component" value="Unassembled WGS sequence"/>
</dbReference>
<proteinExistence type="predicted"/>
<evidence type="ECO:0000256" key="1">
    <source>
        <dbReference type="SAM" id="Phobius"/>
    </source>
</evidence>
<keyword evidence="1" id="KW-1133">Transmembrane helix</keyword>
<feature type="transmembrane region" description="Helical" evidence="1">
    <location>
        <begin position="58"/>
        <end position="79"/>
    </location>
</feature>
<keyword evidence="3" id="KW-1185">Reference proteome</keyword>
<sequence length="179" mass="20793">MDGSTFSKGDIYMILNLEMKPEIGVGKCCSYNQVLLILIDNIYSLITMTTHWVSGVIYGERVLCTSLVPILPLFYLLHYRYSMERLARMFSVFKKALYSLDKEIIVEFMEDDYEILISHELVAVKKEENRDTDKSIQVDIWAGRIQQDTTICPSNLNPEFMRYQDACSGHKIRRETISL</sequence>
<evidence type="ECO:0000313" key="2">
    <source>
        <dbReference type="EMBL" id="CAI2190157.1"/>
    </source>
</evidence>
<name>A0A9W4WZ63_9GLOM</name>
<organism evidence="2 3">
    <name type="scientific">Funneliformis geosporum</name>
    <dbReference type="NCBI Taxonomy" id="1117311"/>
    <lineage>
        <taxon>Eukaryota</taxon>
        <taxon>Fungi</taxon>
        <taxon>Fungi incertae sedis</taxon>
        <taxon>Mucoromycota</taxon>
        <taxon>Glomeromycotina</taxon>
        <taxon>Glomeromycetes</taxon>
        <taxon>Glomerales</taxon>
        <taxon>Glomeraceae</taxon>
        <taxon>Funneliformis</taxon>
    </lineage>
</organism>
<reference evidence="2" key="1">
    <citation type="submission" date="2022-08" db="EMBL/GenBank/DDBJ databases">
        <authorList>
            <person name="Kallberg Y."/>
            <person name="Tangrot J."/>
            <person name="Rosling A."/>
        </authorList>
    </citation>
    <scope>NUCLEOTIDE SEQUENCE</scope>
    <source>
        <strain evidence="2">Wild A</strain>
    </source>
</reference>